<dbReference type="InterPro" id="IPR005225">
    <property type="entry name" value="Small_GTP-bd"/>
</dbReference>
<keyword evidence="1" id="KW-0547">Nucleotide-binding</keyword>
<keyword evidence="2" id="KW-0342">GTP-binding</keyword>
<sequence length="183" mass="20646">MVRLRLHVAVVGGPTVGKSAFVQMVHSNGTTFPKNYVMTFGCDFVVKEMIVDDEHTVEMIIFDVAGQPEYDTMVSLYLQNIGLFIVMYDLSNRVTFELSTRWANQVKETGIDSMGIVIANKADLSDKSEVTDRQGKDLAASHNMNFYKISTLRGVGIHEPLEEAARLYVEAYQRRVEQLTQMN</sequence>
<dbReference type="GO" id="GO:0005525">
    <property type="term" value="F:GTP binding"/>
    <property type="evidence" value="ECO:0007669"/>
    <property type="project" value="UniProtKB-KW"/>
</dbReference>
<dbReference type="PANTHER" id="PTHR47977">
    <property type="entry name" value="RAS-RELATED PROTEIN RAB"/>
    <property type="match status" value="1"/>
</dbReference>
<dbReference type="Gene3D" id="3.40.50.300">
    <property type="entry name" value="P-loop containing nucleotide triphosphate hydrolases"/>
    <property type="match status" value="1"/>
</dbReference>
<dbReference type="NCBIfam" id="TIGR00231">
    <property type="entry name" value="small_GTP"/>
    <property type="match status" value="1"/>
</dbReference>
<proteinExistence type="predicted"/>
<reference evidence="3" key="1">
    <citation type="journal article" date="2012" name="Proc. Natl. Acad. Sci. U.S.A.">
        <title>Antigenic diversity is generated by distinct evolutionary mechanisms in African trypanosome species.</title>
        <authorList>
            <person name="Jackson A.P."/>
            <person name="Berry A."/>
            <person name="Aslett M."/>
            <person name="Allison H.C."/>
            <person name="Burton P."/>
            <person name="Vavrova-Anderson J."/>
            <person name="Brown R."/>
            <person name="Browne H."/>
            <person name="Corton N."/>
            <person name="Hauser H."/>
            <person name="Gamble J."/>
            <person name="Gilderthorp R."/>
            <person name="Marcello L."/>
            <person name="McQuillan J."/>
            <person name="Otto T.D."/>
            <person name="Quail M.A."/>
            <person name="Sanders M.J."/>
            <person name="van Tonder A."/>
            <person name="Ginger M.L."/>
            <person name="Field M.C."/>
            <person name="Barry J.D."/>
            <person name="Hertz-Fowler C."/>
            <person name="Berriman M."/>
        </authorList>
    </citation>
    <scope>NUCLEOTIDE SEQUENCE</scope>
    <source>
        <strain evidence="3">IL3000</strain>
    </source>
</reference>
<accession>G0UKL0</accession>
<dbReference type="PRINTS" id="PR00449">
    <property type="entry name" value="RASTRNSFRMNG"/>
</dbReference>
<dbReference type="SMART" id="SM00175">
    <property type="entry name" value="RAB"/>
    <property type="match status" value="1"/>
</dbReference>
<dbReference type="SUPFAM" id="SSF52540">
    <property type="entry name" value="P-loop containing nucleoside triphosphate hydrolases"/>
    <property type="match status" value="1"/>
</dbReference>
<dbReference type="GO" id="GO:0003924">
    <property type="term" value="F:GTPase activity"/>
    <property type="evidence" value="ECO:0007669"/>
    <property type="project" value="InterPro"/>
</dbReference>
<organism evidence="3">
    <name type="scientific">Trypanosoma congolense (strain IL3000)</name>
    <dbReference type="NCBI Taxonomy" id="1068625"/>
    <lineage>
        <taxon>Eukaryota</taxon>
        <taxon>Discoba</taxon>
        <taxon>Euglenozoa</taxon>
        <taxon>Kinetoplastea</taxon>
        <taxon>Metakinetoplastina</taxon>
        <taxon>Trypanosomatida</taxon>
        <taxon>Trypanosomatidae</taxon>
        <taxon>Trypanosoma</taxon>
        <taxon>Nannomonas</taxon>
    </lineage>
</organism>
<dbReference type="AlphaFoldDB" id="G0UKL0"/>
<dbReference type="EMBL" id="HE575316">
    <property type="protein sequence ID" value="CCC89915.1"/>
    <property type="molecule type" value="Genomic_DNA"/>
</dbReference>
<evidence type="ECO:0000313" key="3">
    <source>
        <dbReference type="EMBL" id="CCC89915.1"/>
    </source>
</evidence>
<dbReference type="Pfam" id="PF00071">
    <property type="entry name" value="Ras"/>
    <property type="match status" value="1"/>
</dbReference>
<dbReference type="InterPro" id="IPR027417">
    <property type="entry name" value="P-loop_NTPase"/>
</dbReference>
<dbReference type="InterPro" id="IPR001806">
    <property type="entry name" value="Small_GTPase"/>
</dbReference>
<name>G0UKL0_TRYCI</name>
<dbReference type="SMART" id="SM00173">
    <property type="entry name" value="RAS"/>
    <property type="match status" value="1"/>
</dbReference>
<evidence type="ECO:0000256" key="1">
    <source>
        <dbReference type="ARBA" id="ARBA00022741"/>
    </source>
</evidence>
<dbReference type="PROSITE" id="PS51421">
    <property type="entry name" value="RAS"/>
    <property type="match status" value="1"/>
</dbReference>
<dbReference type="SMART" id="SM00174">
    <property type="entry name" value="RHO"/>
    <property type="match status" value="1"/>
</dbReference>
<protein>
    <submittedName>
        <fullName evidence="3">Uncharacterized protein TCIL3000_3_3500</fullName>
    </submittedName>
</protein>
<dbReference type="InterPro" id="IPR050227">
    <property type="entry name" value="Rab"/>
</dbReference>
<dbReference type="VEuPathDB" id="TriTrypDB:TcIL3000_3_3500"/>
<gene>
    <name evidence="3" type="ORF">TCIL3000_3_3500</name>
</gene>
<dbReference type="PROSITE" id="PS51419">
    <property type="entry name" value="RAB"/>
    <property type="match status" value="1"/>
</dbReference>
<evidence type="ECO:0000256" key="2">
    <source>
        <dbReference type="ARBA" id="ARBA00023134"/>
    </source>
</evidence>